<dbReference type="Proteomes" id="UP000751190">
    <property type="component" value="Unassembled WGS sequence"/>
</dbReference>
<dbReference type="InterPro" id="IPR020612">
    <property type="entry name" value="Methylthiotransferase_CS"/>
</dbReference>
<evidence type="ECO:0000256" key="12">
    <source>
        <dbReference type="ARBA" id="ARBA00023014"/>
    </source>
</evidence>
<evidence type="ECO:0000256" key="9">
    <source>
        <dbReference type="ARBA" id="ARBA00022694"/>
    </source>
</evidence>
<dbReference type="PROSITE" id="PS01278">
    <property type="entry name" value="MTTASE_RADICAL"/>
    <property type="match status" value="1"/>
</dbReference>
<feature type="compositionally biased region" description="Basic and acidic residues" evidence="15">
    <location>
        <begin position="555"/>
        <end position="566"/>
    </location>
</feature>
<evidence type="ECO:0000256" key="11">
    <source>
        <dbReference type="ARBA" id="ARBA00023004"/>
    </source>
</evidence>
<dbReference type="InterPro" id="IPR058240">
    <property type="entry name" value="rSAM_sf"/>
</dbReference>
<dbReference type="PANTHER" id="PTHR11918:SF45">
    <property type="entry name" value="THREONYLCARBAMOYLADENOSINE TRNA METHYLTHIOTRANSFERASE"/>
    <property type="match status" value="1"/>
</dbReference>
<dbReference type="NCBIfam" id="TIGR00089">
    <property type="entry name" value="MiaB/RimO family radical SAM methylthiotransferase"/>
    <property type="match status" value="1"/>
</dbReference>
<dbReference type="FunFam" id="3.40.50.12160:FF:000009">
    <property type="entry name" value="threonylcarbamoyladenosine tRNA methylthiotransferase"/>
    <property type="match status" value="1"/>
</dbReference>
<protein>
    <recommendedName>
        <fullName evidence="5">Threonylcarbamoyladenosine tRNA methylthiotransferase</fullName>
        <ecNumber evidence="4">2.8.4.5</ecNumber>
    </recommendedName>
    <alternativeName>
        <fullName evidence="13">tRNA-t(6)A37 methylthiotransferase</fullName>
    </alternativeName>
</protein>
<keyword evidence="20" id="KW-1185">Reference proteome</keyword>
<name>A0A8J5XFY5_DIALT</name>
<dbReference type="InterPro" id="IPR023404">
    <property type="entry name" value="rSAM_horseshoe"/>
</dbReference>
<dbReference type="InterPro" id="IPR038135">
    <property type="entry name" value="Methylthiotransferase_N_sf"/>
</dbReference>
<dbReference type="InterPro" id="IPR006638">
    <property type="entry name" value="Elp3/MiaA/NifB-like_rSAM"/>
</dbReference>
<dbReference type="GO" id="GO:0051539">
    <property type="term" value="F:4 iron, 4 sulfur cluster binding"/>
    <property type="evidence" value="ECO:0007669"/>
    <property type="project" value="UniProtKB-KW"/>
</dbReference>
<evidence type="ECO:0000259" key="18">
    <source>
        <dbReference type="PROSITE" id="PS51918"/>
    </source>
</evidence>
<feature type="domain" description="Radical SAM core" evidence="18">
    <location>
        <begin position="188"/>
        <end position="428"/>
    </location>
</feature>
<dbReference type="Pfam" id="PF00919">
    <property type="entry name" value="UPF0004"/>
    <property type="match status" value="1"/>
</dbReference>
<keyword evidence="6" id="KW-0004">4Fe-4S</keyword>
<dbReference type="Gene3D" id="3.40.50.12160">
    <property type="entry name" value="Methylthiotransferase, N-terminal domain"/>
    <property type="match status" value="1"/>
</dbReference>
<dbReference type="PANTHER" id="PTHR11918">
    <property type="entry name" value="RADICAL SAM PROTEINS"/>
    <property type="match status" value="1"/>
</dbReference>
<evidence type="ECO:0000256" key="3">
    <source>
        <dbReference type="ARBA" id="ARBA00008616"/>
    </source>
</evidence>
<dbReference type="SFLD" id="SFLDG01082">
    <property type="entry name" value="B12-binding_domain_containing"/>
    <property type="match status" value="1"/>
</dbReference>
<keyword evidence="10" id="KW-0479">Metal-binding</keyword>
<dbReference type="EC" id="2.8.4.5" evidence="4"/>
<organism evidence="19 20">
    <name type="scientific">Diacronema lutheri</name>
    <name type="common">Unicellular marine alga</name>
    <name type="synonym">Monochrysis lutheri</name>
    <dbReference type="NCBI Taxonomy" id="2081491"/>
    <lineage>
        <taxon>Eukaryota</taxon>
        <taxon>Haptista</taxon>
        <taxon>Haptophyta</taxon>
        <taxon>Pavlovophyceae</taxon>
        <taxon>Pavlovales</taxon>
        <taxon>Pavlovaceae</taxon>
        <taxon>Diacronema</taxon>
    </lineage>
</organism>
<evidence type="ECO:0000256" key="5">
    <source>
        <dbReference type="ARBA" id="ARBA00018810"/>
    </source>
</evidence>
<dbReference type="PROSITE" id="PS51918">
    <property type="entry name" value="RADICAL_SAM"/>
    <property type="match status" value="1"/>
</dbReference>
<comment type="catalytic activity">
    <reaction evidence="14">
        <text>N(6)-L-threonylcarbamoyladenosine(37) in tRNA + (sulfur carrier)-SH + AH2 + 2 S-adenosyl-L-methionine = 2-methylsulfanyl-N(6)-L-threonylcarbamoyladenosine(37) in tRNA + (sulfur carrier)-H + 5'-deoxyadenosine + L-methionine + A + S-adenosyl-L-homocysteine + 2 H(+)</text>
        <dbReference type="Rhea" id="RHEA:37075"/>
        <dbReference type="Rhea" id="RHEA-COMP:10163"/>
        <dbReference type="Rhea" id="RHEA-COMP:11092"/>
        <dbReference type="Rhea" id="RHEA-COMP:14737"/>
        <dbReference type="Rhea" id="RHEA-COMP:14739"/>
        <dbReference type="ChEBI" id="CHEBI:13193"/>
        <dbReference type="ChEBI" id="CHEBI:15378"/>
        <dbReference type="ChEBI" id="CHEBI:17319"/>
        <dbReference type="ChEBI" id="CHEBI:17499"/>
        <dbReference type="ChEBI" id="CHEBI:29917"/>
        <dbReference type="ChEBI" id="CHEBI:57844"/>
        <dbReference type="ChEBI" id="CHEBI:57856"/>
        <dbReference type="ChEBI" id="CHEBI:59789"/>
        <dbReference type="ChEBI" id="CHEBI:64428"/>
        <dbReference type="ChEBI" id="CHEBI:74418"/>
        <dbReference type="ChEBI" id="CHEBI:74420"/>
        <dbReference type="EC" id="2.8.4.5"/>
    </reaction>
</comment>
<keyword evidence="9" id="KW-0819">tRNA processing</keyword>
<evidence type="ECO:0000256" key="10">
    <source>
        <dbReference type="ARBA" id="ARBA00022723"/>
    </source>
</evidence>
<dbReference type="InterPro" id="IPR005839">
    <property type="entry name" value="Methylthiotransferase"/>
</dbReference>
<comment type="caution">
    <text evidence="19">The sequence shown here is derived from an EMBL/GenBank/DDBJ whole genome shotgun (WGS) entry which is preliminary data.</text>
</comment>
<dbReference type="NCBIfam" id="TIGR01578">
    <property type="entry name" value="MiaB-like-B"/>
    <property type="match status" value="1"/>
</dbReference>
<dbReference type="Pfam" id="PF04055">
    <property type="entry name" value="Radical_SAM"/>
    <property type="match status" value="1"/>
</dbReference>
<dbReference type="GO" id="GO:0005783">
    <property type="term" value="C:endoplasmic reticulum"/>
    <property type="evidence" value="ECO:0007669"/>
    <property type="project" value="TreeGrafter"/>
</dbReference>
<reference evidence="19" key="1">
    <citation type="submission" date="2021-05" db="EMBL/GenBank/DDBJ databases">
        <title>The genome of the haptophyte Pavlova lutheri (Diacronema luteri, Pavlovales) - a model for lipid biosynthesis in eukaryotic algae.</title>
        <authorList>
            <person name="Hulatt C.J."/>
            <person name="Posewitz M.C."/>
        </authorList>
    </citation>
    <scope>NUCLEOTIDE SEQUENCE</scope>
    <source>
        <strain evidence="19">NIVA-4/92</strain>
    </source>
</reference>
<keyword evidence="7" id="KW-0808">Transferase</keyword>
<evidence type="ECO:0000259" key="17">
    <source>
        <dbReference type="PROSITE" id="PS51449"/>
    </source>
</evidence>
<evidence type="ECO:0000313" key="20">
    <source>
        <dbReference type="Proteomes" id="UP000751190"/>
    </source>
</evidence>
<evidence type="ECO:0000256" key="8">
    <source>
        <dbReference type="ARBA" id="ARBA00022691"/>
    </source>
</evidence>
<keyword evidence="8" id="KW-0949">S-adenosyl-L-methionine</keyword>
<feature type="region of interest" description="Disordered" evidence="15">
    <location>
        <begin position="469"/>
        <end position="490"/>
    </location>
</feature>
<dbReference type="InterPro" id="IPR013848">
    <property type="entry name" value="Methylthiotransferase_N"/>
</dbReference>
<evidence type="ECO:0000256" key="4">
    <source>
        <dbReference type="ARBA" id="ARBA00013273"/>
    </source>
</evidence>
<evidence type="ECO:0000256" key="2">
    <source>
        <dbReference type="ARBA" id="ARBA00002399"/>
    </source>
</evidence>
<dbReference type="SUPFAM" id="SSF102114">
    <property type="entry name" value="Radical SAM enzymes"/>
    <property type="match status" value="1"/>
</dbReference>
<dbReference type="Gene3D" id="3.80.30.20">
    <property type="entry name" value="tm_1862 like domain"/>
    <property type="match status" value="1"/>
</dbReference>
<feature type="domain" description="MTTase N-terminal" evidence="17">
    <location>
        <begin position="50"/>
        <end position="158"/>
    </location>
</feature>
<feature type="transmembrane region" description="Helical" evidence="16">
    <location>
        <begin position="627"/>
        <end position="649"/>
    </location>
</feature>
<dbReference type="AlphaFoldDB" id="A0A8J5XFY5"/>
<dbReference type="SFLD" id="SFLDS00029">
    <property type="entry name" value="Radical_SAM"/>
    <property type="match status" value="1"/>
</dbReference>
<keyword evidence="16" id="KW-1133">Transmembrane helix</keyword>
<proteinExistence type="inferred from homology"/>
<evidence type="ECO:0000313" key="19">
    <source>
        <dbReference type="EMBL" id="KAG8466353.1"/>
    </source>
</evidence>
<feature type="region of interest" description="Disordered" evidence="15">
    <location>
        <begin position="1"/>
        <end position="21"/>
    </location>
</feature>
<evidence type="ECO:0000256" key="6">
    <source>
        <dbReference type="ARBA" id="ARBA00022485"/>
    </source>
</evidence>
<keyword evidence="16" id="KW-0812">Transmembrane</keyword>
<gene>
    <name evidence="19" type="ORF">KFE25_002109</name>
</gene>
<dbReference type="EMBL" id="JAGTXO010000008">
    <property type="protein sequence ID" value="KAG8466353.1"/>
    <property type="molecule type" value="Genomic_DNA"/>
</dbReference>
<keyword evidence="12" id="KW-0411">Iron-sulfur</keyword>
<keyword evidence="16" id="KW-0472">Membrane</keyword>
<evidence type="ECO:0000256" key="7">
    <source>
        <dbReference type="ARBA" id="ARBA00022679"/>
    </source>
</evidence>
<dbReference type="OMA" id="CSKEQEP"/>
<comment type="cofactor">
    <cofactor evidence="1">
        <name>[4Fe-4S] cluster</name>
        <dbReference type="ChEBI" id="CHEBI:49883"/>
    </cofactor>
</comment>
<comment type="similarity">
    <text evidence="3">Belongs to the methylthiotransferase family. CDKAL1 subfamily.</text>
</comment>
<sequence>MAVVDDVPDVEDAPISETRRPTRAPAVRLRARACAEGAAEAASTGVPGTQRIYIKTYGCSHNQSDSEYMAGLLAEFGYELSANPLGAQLWLVNSCTVKGPSQDHLLNDVRAARAARVPIVVAGCVSQAHPELEALQGLSIVGVEQIDRVVEVVGFALQGHAVRLLARRTGAAASRAGVPLGLPSLALPKVRRNALVEVVPVNVGCLGACTYCKTVHARGRLTSYPLGALVERARAAVADGVRELWLTSEDTGAYGRDLGVDFPTMVRALVEQGIGAAAGEVRVRVGMANPPYMLEHLDAIADVLRMPGCYAFLHVPVQSGSDAVLGAMNREYTVDEFRHVADALLARVPELTLATDVICGFPGETDDDHEQTLALLREYRFPVVNISQFYPRPGTPAARMGARVPTHIVKARSREMSALFNSYLTWTALVGREVDVLVTDVSSDGRYVVAHTRGYAQFLLPPEWPRLRKPAKQRAAGGDGERDGDAPACAPAESPLMGCRVLARILSSGKFWVKGEVVRVISRRPAPRPAIGVSVAPRVPRAERAAAGSGGAREVGAREPSEDVARTGRSQAGECCGGGESGECCAAESNGTTATSAMRSARMAVARCWALATGRAAPSGGSATTRLVGAVVLVGAAAATLLVAVRTGHVHREVARLRRVKH</sequence>
<dbReference type="SMART" id="SM00729">
    <property type="entry name" value="Elp3"/>
    <property type="match status" value="1"/>
</dbReference>
<comment type="function">
    <text evidence="2">Catalyzes the methylthiolation of N6-threonylcarbamoyladenosine (t(6)A), leading to the formation of 2-methylthio-N6-threonylcarbamoyladenosine (ms(2)t(6)A) at position 37 in tRNAs that read codons beginning with adenine.</text>
</comment>
<keyword evidence="11" id="KW-0408">Iron</keyword>
<evidence type="ECO:0000256" key="16">
    <source>
        <dbReference type="SAM" id="Phobius"/>
    </source>
</evidence>
<evidence type="ECO:0000256" key="13">
    <source>
        <dbReference type="ARBA" id="ARBA00031213"/>
    </source>
</evidence>
<evidence type="ECO:0000256" key="1">
    <source>
        <dbReference type="ARBA" id="ARBA00001966"/>
    </source>
</evidence>
<dbReference type="GO" id="GO:0046872">
    <property type="term" value="F:metal ion binding"/>
    <property type="evidence" value="ECO:0007669"/>
    <property type="project" value="UniProtKB-KW"/>
</dbReference>
<dbReference type="GO" id="GO:0035598">
    <property type="term" value="F:tRNA (N(6)-L-threonylcarbamoyladenosine(37)-C(2))-methylthiotransferase activity"/>
    <property type="evidence" value="ECO:0007669"/>
    <property type="project" value="UniProtKB-EC"/>
</dbReference>
<accession>A0A8J5XFY5</accession>
<feature type="compositionally biased region" description="Acidic residues" evidence="15">
    <location>
        <begin position="1"/>
        <end position="14"/>
    </location>
</feature>
<dbReference type="PROSITE" id="PS51449">
    <property type="entry name" value="MTTASE_N"/>
    <property type="match status" value="1"/>
</dbReference>
<dbReference type="InterPro" id="IPR006466">
    <property type="entry name" value="MiaB-like_arc_euk"/>
</dbReference>
<dbReference type="FunFam" id="3.80.30.20:FF:000002">
    <property type="entry name" value="threonylcarbamoyladenosine tRNA methylthiotransferase isoform X2"/>
    <property type="match status" value="1"/>
</dbReference>
<evidence type="ECO:0000256" key="15">
    <source>
        <dbReference type="SAM" id="MobiDB-lite"/>
    </source>
</evidence>
<evidence type="ECO:0000256" key="14">
    <source>
        <dbReference type="ARBA" id="ARBA00051661"/>
    </source>
</evidence>
<dbReference type="OrthoDB" id="1730074at2759"/>
<dbReference type="InterPro" id="IPR007197">
    <property type="entry name" value="rSAM"/>
</dbReference>
<feature type="region of interest" description="Disordered" evidence="15">
    <location>
        <begin position="544"/>
        <end position="570"/>
    </location>
</feature>